<evidence type="ECO:0000313" key="2">
    <source>
        <dbReference type="EnsemblPlants" id="TuG1812G0700002265.01.T01.cds282877"/>
    </source>
</evidence>
<dbReference type="Gramene" id="TuG1812G0700002265.01.T01">
    <property type="protein sequence ID" value="TuG1812G0700002265.01.T01.cds282877"/>
    <property type="gene ID" value="TuG1812G0700002265.01"/>
</dbReference>
<feature type="region of interest" description="Disordered" evidence="1">
    <location>
        <begin position="321"/>
        <end position="402"/>
    </location>
</feature>
<proteinExistence type="predicted"/>
<feature type="compositionally biased region" description="Basic and acidic residues" evidence="1">
    <location>
        <begin position="381"/>
        <end position="392"/>
    </location>
</feature>
<evidence type="ECO:0000256" key="1">
    <source>
        <dbReference type="SAM" id="MobiDB-lite"/>
    </source>
</evidence>
<feature type="region of interest" description="Disordered" evidence="1">
    <location>
        <begin position="93"/>
        <end position="120"/>
    </location>
</feature>
<accession>A0A8R7V160</accession>
<dbReference type="Proteomes" id="UP000015106">
    <property type="component" value="Chromosome 7"/>
</dbReference>
<protein>
    <submittedName>
        <fullName evidence="2">Uncharacterized protein</fullName>
    </submittedName>
</protein>
<gene>
    <name evidence="2" type="primary">LOC125523749</name>
</gene>
<dbReference type="EnsemblPlants" id="TuG1812G0700002265.01.T01">
    <property type="protein sequence ID" value="TuG1812G0700002265.01.T01.cds282877"/>
    <property type="gene ID" value="TuG1812G0700002265.01"/>
</dbReference>
<name>A0A8R7V160_TRIUA</name>
<reference evidence="2" key="3">
    <citation type="submission" date="2022-06" db="UniProtKB">
        <authorList>
            <consortium name="EnsemblPlants"/>
        </authorList>
    </citation>
    <scope>IDENTIFICATION</scope>
</reference>
<feature type="compositionally biased region" description="Basic and acidic residues" evidence="1">
    <location>
        <begin position="93"/>
        <end position="107"/>
    </location>
</feature>
<sequence length="402" mass="40758">MPEAGDDGELGDELAPTLVRLRRPLHGVGGCCARHGRLVHRAERASADDSARVESSGRHAQLLVAELPWPLEQPRQEDGVLPRGELCQLLHGHTGEEHERDSERDGAEDGDGAPKPFLAGGAAASGHAGYRRLRDIACCVGKGGGVGRWRQSEGLKGPFLDGVLLGAPLRGGREADVHGLLEVRREVDGHAEYGPLRLDTGVAQRHLEEVLGPAVVDPRGGEVAALEDDPGVSEVDGADGGRGAEVQPDVVVAGVAELDVDHGVEFHGDDGGADGVGVVVTRNGGGRDGGVEEAEVAAGGAERGAVGGDEEGDAVAAGGAGVLVGDDEGEPGGEGGGGVGAAPERDGAAAEHGAGAGGGHARVARQPHGAVPQEGVPQQREVGEGQRGRVDADAAVVLPRRR</sequence>
<reference evidence="3" key="1">
    <citation type="journal article" date="2013" name="Nature">
        <title>Draft genome of the wheat A-genome progenitor Triticum urartu.</title>
        <authorList>
            <person name="Ling H.Q."/>
            <person name="Zhao S."/>
            <person name="Liu D."/>
            <person name="Wang J."/>
            <person name="Sun H."/>
            <person name="Zhang C."/>
            <person name="Fan H."/>
            <person name="Li D."/>
            <person name="Dong L."/>
            <person name="Tao Y."/>
            <person name="Gao C."/>
            <person name="Wu H."/>
            <person name="Li Y."/>
            <person name="Cui Y."/>
            <person name="Guo X."/>
            <person name="Zheng S."/>
            <person name="Wang B."/>
            <person name="Yu K."/>
            <person name="Liang Q."/>
            <person name="Yang W."/>
            <person name="Lou X."/>
            <person name="Chen J."/>
            <person name="Feng M."/>
            <person name="Jian J."/>
            <person name="Zhang X."/>
            <person name="Luo G."/>
            <person name="Jiang Y."/>
            <person name="Liu J."/>
            <person name="Wang Z."/>
            <person name="Sha Y."/>
            <person name="Zhang B."/>
            <person name="Wu H."/>
            <person name="Tang D."/>
            <person name="Shen Q."/>
            <person name="Xue P."/>
            <person name="Zou S."/>
            <person name="Wang X."/>
            <person name="Liu X."/>
            <person name="Wang F."/>
            <person name="Yang Y."/>
            <person name="An X."/>
            <person name="Dong Z."/>
            <person name="Zhang K."/>
            <person name="Zhang X."/>
            <person name="Luo M.C."/>
            <person name="Dvorak J."/>
            <person name="Tong Y."/>
            <person name="Wang J."/>
            <person name="Yang H."/>
            <person name="Li Z."/>
            <person name="Wang D."/>
            <person name="Zhang A."/>
            <person name="Wang J."/>
        </authorList>
    </citation>
    <scope>NUCLEOTIDE SEQUENCE</scope>
    <source>
        <strain evidence="3">cv. G1812</strain>
    </source>
</reference>
<keyword evidence="3" id="KW-1185">Reference proteome</keyword>
<reference evidence="2" key="2">
    <citation type="submission" date="2018-03" db="EMBL/GenBank/DDBJ databases">
        <title>The Triticum urartu genome reveals the dynamic nature of wheat genome evolution.</title>
        <authorList>
            <person name="Ling H."/>
            <person name="Ma B."/>
            <person name="Shi X."/>
            <person name="Liu H."/>
            <person name="Dong L."/>
            <person name="Sun H."/>
            <person name="Cao Y."/>
            <person name="Gao Q."/>
            <person name="Zheng S."/>
            <person name="Li Y."/>
            <person name="Yu Y."/>
            <person name="Du H."/>
            <person name="Qi M."/>
            <person name="Li Y."/>
            <person name="Yu H."/>
            <person name="Cui Y."/>
            <person name="Wang N."/>
            <person name="Chen C."/>
            <person name="Wu H."/>
            <person name="Zhao Y."/>
            <person name="Zhang J."/>
            <person name="Li Y."/>
            <person name="Zhou W."/>
            <person name="Zhang B."/>
            <person name="Hu W."/>
            <person name="Eijk M."/>
            <person name="Tang J."/>
            <person name="Witsenboer H."/>
            <person name="Zhao S."/>
            <person name="Li Z."/>
            <person name="Zhang A."/>
            <person name="Wang D."/>
            <person name="Liang C."/>
        </authorList>
    </citation>
    <scope>NUCLEOTIDE SEQUENCE [LARGE SCALE GENOMIC DNA]</scope>
    <source>
        <strain evidence="2">cv. G1812</strain>
    </source>
</reference>
<evidence type="ECO:0000313" key="3">
    <source>
        <dbReference type="Proteomes" id="UP000015106"/>
    </source>
</evidence>
<dbReference type="AlphaFoldDB" id="A0A8R7V160"/>
<organism evidence="2 3">
    <name type="scientific">Triticum urartu</name>
    <name type="common">Red wild einkorn</name>
    <name type="synonym">Crithodium urartu</name>
    <dbReference type="NCBI Taxonomy" id="4572"/>
    <lineage>
        <taxon>Eukaryota</taxon>
        <taxon>Viridiplantae</taxon>
        <taxon>Streptophyta</taxon>
        <taxon>Embryophyta</taxon>
        <taxon>Tracheophyta</taxon>
        <taxon>Spermatophyta</taxon>
        <taxon>Magnoliopsida</taxon>
        <taxon>Liliopsida</taxon>
        <taxon>Poales</taxon>
        <taxon>Poaceae</taxon>
        <taxon>BOP clade</taxon>
        <taxon>Pooideae</taxon>
        <taxon>Triticodae</taxon>
        <taxon>Triticeae</taxon>
        <taxon>Triticinae</taxon>
        <taxon>Triticum</taxon>
    </lineage>
</organism>
<feature type="region of interest" description="Disordered" evidence="1">
    <location>
        <begin position="225"/>
        <end position="244"/>
    </location>
</feature>